<gene>
    <name evidence="3" type="ORF">BE15_43550</name>
</gene>
<dbReference type="EMBL" id="JEMA01001240">
    <property type="protein sequence ID" value="KYF60907.1"/>
    <property type="molecule type" value="Genomic_DNA"/>
</dbReference>
<accession>A0A150PYT6</accession>
<evidence type="ECO:0000313" key="3">
    <source>
        <dbReference type="EMBL" id="KYF60907.1"/>
    </source>
</evidence>
<feature type="signal peptide" evidence="1">
    <location>
        <begin position="1"/>
        <end position="25"/>
    </location>
</feature>
<dbReference type="SUPFAM" id="SSF53850">
    <property type="entry name" value="Periplasmic binding protein-like II"/>
    <property type="match status" value="1"/>
</dbReference>
<name>A0A150PYT6_SORCE</name>
<reference evidence="3 4" key="1">
    <citation type="submission" date="2014-02" db="EMBL/GenBank/DDBJ databases">
        <title>The small core and large imbalanced accessory genome model reveals a collaborative survival strategy of Sorangium cellulosum strains in nature.</title>
        <authorList>
            <person name="Han K."/>
            <person name="Peng R."/>
            <person name="Blom J."/>
            <person name="Li Y.-Z."/>
        </authorList>
    </citation>
    <scope>NUCLEOTIDE SEQUENCE [LARGE SCALE GENOMIC DNA]</scope>
    <source>
        <strain evidence="3 4">So0008-312</strain>
    </source>
</reference>
<dbReference type="PANTHER" id="PTHR30024">
    <property type="entry name" value="ALIPHATIC SULFONATES-BINDING PROTEIN-RELATED"/>
    <property type="match status" value="1"/>
</dbReference>
<feature type="domain" description="SsuA/THI5-like" evidence="2">
    <location>
        <begin position="64"/>
        <end position="257"/>
    </location>
</feature>
<sequence>MHRRQFLGGAAAAVSGALLAGRAHAAGPSVIRVGVPGVGVGNRPVTGGSFFSLLHLQGSLAEEFKKDGIEVKWNFFRGAGPAVNEAVANGLLDIWTHGHLPSVVGRASGLKTRLLASASRRGHAYLVVPSDSPISGVKDLRGKRVAFQKGTATQLSANRILEGHGLTERDVRAISMDAATAKAAIATKDIDAVFGGTDYLSLRDQGIAKIVYTTKGASPAYPSNSGIVAREDFINEHPDVVQRIITLAVKSASWVADEKNRIQAFQLWSKSGTPFANYKEAQQGEDMKQNASPLLDEYVIARYRSAVADSKKFGLIRNTFEVEPWTDRRFLNRALKDLGLERFWAEWDANGKPKG</sequence>
<dbReference type="InterPro" id="IPR015168">
    <property type="entry name" value="SsuA/THI5"/>
</dbReference>
<keyword evidence="1" id="KW-0732">Signal</keyword>
<dbReference type="PANTHER" id="PTHR30024:SF21">
    <property type="entry name" value="ABC TRANSPORTER SUBSTRATE-BINDING PROTEIN"/>
    <property type="match status" value="1"/>
</dbReference>
<dbReference type="InterPro" id="IPR006311">
    <property type="entry name" value="TAT_signal"/>
</dbReference>
<dbReference type="AlphaFoldDB" id="A0A150PYT6"/>
<dbReference type="CDD" id="cd13555">
    <property type="entry name" value="PBP2_sulfate_ester_like"/>
    <property type="match status" value="1"/>
</dbReference>
<organism evidence="3 4">
    <name type="scientific">Sorangium cellulosum</name>
    <name type="common">Polyangium cellulosum</name>
    <dbReference type="NCBI Taxonomy" id="56"/>
    <lineage>
        <taxon>Bacteria</taxon>
        <taxon>Pseudomonadati</taxon>
        <taxon>Myxococcota</taxon>
        <taxon>Polyangia</taxon>
        <taxon>Polyangiales</taxon>
        <taxon>Polyangiaceae</taxon>
        <taxon>Sorangium</taxon>
    </lineage>
</organism>
<dbReference type="PROSITE" id="PS51318">
    <property type="entry name" value="TAT"/>
    <property type="match status" value="1"/>
</dbReference>
<dbReference type="Proteomes" id="UP000075260">
    <property type="component" value="Unassembled WGS sequence"/>
</dbReference>
<comment type="caution">
    <text evidence="3">The sequence shown here is derived from an EMBL/GenBank/DDBJ whole genome shotgun (WGS) entry which is preliminary data.</text>
</comment>
<dbReference type="Pfam" id="PF09084">
    <property type="entry name" value="NMT1"/>
    <property type="match status" value="1"/>
</dbReference>
<evidence type="ECO:0000313" key="4">
    <source>
        <dbReference type="Proteomes" id="UP000075260"/>
    </source>
</evidence>
<protein>
    <submittedName>
        <fullName evidence="3">Nitrate ABC transporter substrate-binding protein</fullName>
    </submittedName>
</protein>
<dbReference type="OrthoDB" id="9815602at2"/>
<evidence type="ECO:0000259" key="2">
    <source>
        <dbReference type="Pfam" id="PF09084"/>
    </source>
</evidence>
<feature type="chain" id="PRO_5007566067" evidence="1">
    <location>
        <begin position="26"/>
        <end position="355"/>
    </location>
</feature>
<evidence type="ECO:0000256" key="1">
    <source>
        <dbReference type="SAM" id="SignalP"/>
    </source>
</evidence>
<dbReference type="Gene3D" id="3.40.190.10">
    <property type="entry name" value="Periplasmic binding protein-like II"/>
    <property type="match status" value="2"/>
</dbReference>
<proteinExistence type="predicted"/>